<organism evidence="3">
    <name type="scientific">Gaeumannomyces tritici (strain R3-111a-1)</name>
    <name type="common">Wheat and barley take-all root rot fungus</name>
    <name type="synonym">Gaeumannomyces graminis var. tritici</name>
    <dbReference type="NCBI Taxonomy" id="644352"/>
    <lineage>
        <taxon>Eukaryota</taxon>
        <taxon>Fungi</taxon>
        <taxon>Dikarya</taxon>
        <taxon>Ascomycota</taxon>
        <taxon>Pezizomycotina</taxon>
        <taxon>Sordariomycetes</taxon>
        <taxon>Sordariomycetidae</taxon>
        <taxon>Magnaporthales</taxon>
        <taxon>Magnaporthaceae</taxon>
        <taxon>Gaeumannomyces</taxon>
    </lineage>
</organism>
<keyword evidence="1" id="KW-0963">Cytoplasm</keyword>
<reference evidence="4" key="4">
    <citation type="journal article" date="2015" name="G3 (Bethesda)">
        <title>Genome sequences of three phytopathogenic species of the Magnaporthaceae family of fungi.</title>
        <authorList>
            <person name="Okagaki L.H."/>
            <person name="Nunes C.C."/>
            <person name="Sailsbery J."/>
            <person name="Clay B."/>
            <person name="Brown D."/>
            <person name="John T."/>
            <person name="Oh Y."/>
            <person name="Young N."/>
            <person name="Fitzgerald M."/>
            <person name="Haas B.J."/>
            <person name="Zeng Q."/>
            <person name="Young S."/>
            <person name="Adiconis X."/>
            <person name="Fan L."/>
            <person name="Levin J.Z."/>
            <person name="Mitchell T.K."/>
            <person name="Okubara P.A."/>
            <person name="Farman M.L."/>
            <person name="Kohn L.M."/>
            <person name="Birren B."/>
            <person name="Ma L.-J."/>
            <person name="Dean R.A."/>
        </authorList>
    </citation>
    <scope>NUCLEOTIDE SEQUENCE</scope>
    <source>
        <strain evidence="4">R3-111a-1</strain>
    </source>
</reference>
<keyword evidence="5" id="KW-1185">Reference proteome</keyword>
<dbReference type="PANTHER" id="PTHR10758:SF1">
    <property type="entry name" value="COP9 SIGNALOSOME COMPLEX SUBUNIT 3"/>
    <property type="match status" value="1"/>
</dbReference>
<evidence type="ECO:0000313" key="4">
    <source>
        <dbReference type="EnsemblFungi" id="EJT80794"/>
    </source>
</evidence>
<sequence>MDHCASVLLAFPPEDVLADHAAYNKAAKTHIAKINQLFKDQGPAIAANAQSLLDCLNPQVHSISYLAILDCLLPTPTDLRQSPYQYDEGLAERIILFLCRFDPIQIRYYGVPFTTLFTTVSSGQIMPAPVAVPLLANALLRVDPSGSMLTSNHLMLMGLAYFSEVTEPTVAVTDKSIIYYPNMVNQPDPRTIMLCDPNLPPSSYVTKDTGLTTRLTPLQVIEYDWLVGLSRCSRRDWSGAREAFGRAASHPCRDAGISRAMVEAFKKWVLVSLLDEGRVSGPAPPHASERVAKAHALLALPYVHIAEEFLGSGNGAALRRCVEASQAQLVEDGNEGLVREVLQSHQKWQIVRLRDVYARISLSEVRERTKSAVTGEPAASDAELAALIESMVASGMLQAAIEPPISGGGAGVPCLVFLNGDDNRPEHELASQIQHAAERINRLSLEYRATKERLATSKEFIRLAIKDQKRDKDTKDTCFDFNAMEDEDIMSEMTPGNL</sequence>
<protein>
    <recommendedName>
        <fullName evidence="2">COP9 signalosome complex subunit 3 N-terminal helical repeats domain-containing protein</fullName>
    </recommendedName>
</protein>
<evidence type="ECO:0000259" key="2">
    <source>
        <dbReference type="Pfam" id="PF22788"/>
    </source>
</evidence>
<feature type="domain" description="COP9 signalosome complex subunit 3 N-terminal helical repeats" evidence="2">
    <location>
        <begin position="47"/>
        <end position="193"/>
    </location>
</feature>
<dbReference type="GO" id="GO:0006511">
    <property type="term" value="P:ubiquitin-dependent protein catabolic process"/>
    <property type="evidence" value="ECO:0007669"/>
    <property type="project" value="TreeGrafter"/>
</dbReference>
<reference evidence="4" key="5">
    <citation type="submission" date="2018-04" db="UniProtKB">
        <authorList>
            <consortium name="EnsemblFungi"/>
        </authorList>
    </citation>
    <scope>IDENTIFICATION</scope>
    <source>
        <strain evidence="4">R3-111a-1</strain>
    </source>
</reference>
<name>J3NHQ1_GAET3</name>
<dbReference type="OrthoDB" id="29061at2759"/>
<proteinExistence type="predicted"/>
<dbReference type="GeneID" id="20341246"/>
<dbReference type="VEuPathDB" id="FungiDB:GGTG_00788"/>
<dbReference type="InterPro" id="IPR055089">
    <property type="entry name" value="COP9_N"/>
</dbReference>
<evidence type="ECO:0000256" key="1">
    <source>
        <dbReference type="ARBA" id="ARBA00022490"/>
    </source>
</evidence>
<reference evidence="5" key="1">
    <citation type="submission" date="2010-07" db="EMBL/GenBank/DDBJ databases">
        <title>The genome sequence of Gaeumannomyces graminis var. tritici strain R3-111a-1.</title>
        <authorList>
            <consortium name="The Broad Institute Genome Sequencing Platform"/>
            <person name="Ma L.-J."/>
            <person name="Dead R."/>
            <person name="Young S."/>
            <person name="Zeng Q."/>
            <person name="Koehrsen M."/>
            <person name="Alvarado L."/>
            <person name="Berlin A."/>
            <person name="Chapman S.B."/>
            <person name="Chen Z."/>
            <person name="Freedman E."/>
            <person name="Gellesch M."/>
            <person name="Goldberg J."/>
            <person name="Griggs A."/>
            <person name="Gujja S."/>
            <person name="Heilman E.R."/>
            <person name="Heiman D."/>
            <person name="Hepburn T."/>
            <person name="Howarth C."/>
            <person name="Jen D."/>
            <person name="Larson L."/>
            <person name="Mehta T."/>
            <person name="Neiman D."/>
            <person name="Pearson M."/>
            <person name="Roberts A."/>
            <person name="Saif S."/>
            <person name="Shea T."/>
            <person name="Shenoy N."/>
            <person name="Sisk P."/>
            <person name="Stolte C."/>
            <person name="Sykes S."/>
            <person name="Walk T."/>
            <person name="White J."/>
            <person name="Yandava C."/>
            <person name="Haas B."/>
            <person name="Nusbaum C."/>
            <person name="Birren B."/>
        </authorList>
    </citation>
    <scope>NUCLEOTIDE SEQUENCE [LARGE SCALE GENOMIC DNA]</scope>
    <source>
        <strain evidence="5">R3-111a-1</strain>
    </source>
</reference>
<dbReference type="STRING" id="644352.J3NHQ1"/>
<reference evidence="3" key="3">
    <citation type="submission" date="2010-09" db="EMBL/GenBank/DDBJ databases">
        <title>Annotation of Gaeumannomyces graminis var. tritici R3-111a-1.</title>
        <authorList>
            <consortium name="The Broad Institute Genome Sequencing Platform"/>
            <person name="Ma L.-J."/>
            <person name="Dead R."/>
            <person name="Young S.K."/>
            <person name="Zeng Q."/>
            <person name="Gargeya S."/>
            <person name="Fitzgerald M."/>
            <person name="Haas B."/>
            <person name="Abouelleil A."/>
            <person name="Alvarado L."/>
            <person name="Arachchi H.M."/>
            <person name="Berlin A."/>
            <person name="Brown A."/>
            <person name="Chapman S.B."/>
            <person name="Chen Z."/>
            <person name="Dunbar C."/>
            <person name="Freedman E."/>
            <person name="Gearin G."/>
            <person name="Gellesch M."/>
            <person name="Goldberg J."/>
            <person name="Griggs A."/>
            <person name="Gujja S."/>
            <person name="Heiman D."/>
            <person name="Howarth C."/>
            <person name="Larson L."/>
            <person name="Lui A."/>
            <person name="MacDonald P.J.P."/>
            <person name="Mehta T."/>
            <person name="Montmayeur A."/>
            <person name="Murphy C."/>
            <person name="Neiman D."/>
            <person name="Pearson M."/>
            <person name="Priest M."/>
            <person name="Roberts A."/>
            <person name="Saif S."/>
            <person name="Shea T."/>
            <person name="Shenoy N."/>
            <person name="Sisk P."/>
            <person name="Stolte C."/>
            <person name="Sykes S."/>
            <person name="Yandava C."/>
            <person name="Wortman J."/>
            <person name="Nusbaum C."/>
            <person name="Birren B."/>
        </authorList>
    </citation>
    <scope>NUCLEOTIDE SEQUENCE</scope>
    <source>
        <strain evidence="3">R3-111a-1</strain>
    </source>
</reference>
<gene>
    <name evidence="4" type="primary">20341246</name>
    <name evidence="3" type="ORF">GGTG_00788</name>
</gene>
<evidence type="ECO:0000313" key="3">
    <source>
        <dbReference type="EMBL" id="EJT80794.1"/>
    </source>
</evidence>
<dbReference type="EnsemblFungi" id="EJT80794">
    <property type="protein sequence ID" value="EJT80794"/>
    <property type="gene ID" value="GGTG_00788"/>
</dbReference>
<dbReference type="InterPro" id="IPR050756">
    <property type="entry name" value="CSN3"/>
</dbReference>
<dbReference type="eggNOG" id="KOG2582">
    <property type="taxonomic scope" value="Eukaryota"/>
</dbReference>
<dbReference type="GO" id="GO:0008180">
    <property type="term" value="C:COP9 signalosome"/>
    <property type="evidence" value="ECO:0007669"/>
    <property type="project" value="TreeGrafter"/>
</dbReference>
<accession>J3NHQ1</accession>
<evidence type="ECO:0000313" key="5">
    <source>
        <dbReference type="Proteomes" id="UP000006039"/>
    </source>
</evidence>
<reference evidence="3" key="2">
    <citation type="submission" date="2010-07" db="EMBL/GenBank/DDBJ databases">
        <authorList>
            <consortium name="The Broad Institute Genome Sequencing Platform"/>
            <consortium name="Broad Institute Genome Sequencing Center for Infectious Disease"/>
            <person name="Ma L.-J."/>
            <person name="Dead R."/>
            <person name="Young S."/>
            <person name="Zeng Q."/>
            <person name="Koehrsen M."/>
            <person name="Alvarado L."/>
            <person name="Berlin A."/>
            <person name="Chapman S.B."/>
            <person name="Chen Z."/>
            <person name="Freedman E."/>
            <person name="Gellesch M."/>
            <person name="Goldberg J."/>
            <person name="Griggs A."/>
            <person name="Gujja S."/>
            <person name="Heilman E.R."/>
            <person name="Heiman D."/>
            <person name="Hepburn T."/>
            <person name="Howarth C."/>
            <person name="Jen D."/>
            <person name="Larson L."/>
            <person name="Mehta T."/>
            <person name="Neiman D."/>
            <person name="Pearson M."/>
            <person name="Roberts A."/>
            <person name="Saif S."/>
            <person name="Shea T."/>
            <person name="Shenoy N."/>
            <person name="Sisk P."/>
            <person name="Stolte C."/>
            <person name="Sykes S."/>
            <person name="Walk T."/>
            <person name="White J."/>
            <person name="Yandava C."/>
            <person name="Haas B."/>
            <person name="Nusbaum C."/>
            <person name="Birren B."/>
        </authorList>
    </citation>
    <scope>NUCLEOTIDE SEQUENCE</scope>
    <source>
        <strain evidence="3">R3-111a-1</strain>
    </source>
</reference>
<dbReference type="EMBL" id="GL385395">
    <property type="protein sequence ID" value="EJT80794.1"/>
    <property type="molecule type" value="Genomic_DNA"/>
</dbReference>
<dbReference type="Proteomes" id="UP000006039">
    <property type="component" value="Unassembled WGS sequence"/>
</dbReference>
<dbReference type="Pfam" id="PF22788">
    <property type="entry name" value="COP9_hel_rpt"/>
    <property type="match status" value="1"/>
</dbReference>
<dbReference type="AlphaFoldDB" id="J3NHQ1"/>
<dbReference type="RefSeq" id="XP_009216803.1">
    <property type="nucleotide sequence ID" value="XM_009218539.1"/>
</dbReference>
<dbReference type="HOGENOM" id="CLU_028825_1_0_1"/>
<dbReference type="PANTHER" id="PTHR10758">
    <property type="entry name" value="26S PROTEASOME NON-ATPASE REGULATORY SUBUNIT 3/COP9 SIGNALOSOME COMPLEX SUBUNIT 3"/>
    <property type="match status" value="1"/>
</dbReference>